<gene>
    <name evidence="2" type="ORF">GCM10011492_27010</name>
</gene>
<evidence type="ECO:0000313" key="2">
    <source>
        <dbReference type="EMBL" id="GGB34951.1"/>
    </source>
</evidence>
<dbReference type="PANTHER" id="PTHR33238">
    <property type="entry name" value="IRON (METAL) DEPENDENT REPRESSOR, DTXR FAMILY"/>
    <property type="match status" value="1"/>
</dbReference>
<dbReference type="InterPro" id="IPR036390">
    <property type="entry name" value="WH_DNA-bd_sf"/>
</dbReference>
<evidence type="ECO:0000259" key="1">
    <source>
        <dbReference type="PROSITE" id="PS50944"/>
    </source>
</evidence>
<name>A0A916T7U4_9MICO</name>
<dbReference type="InterPro" id="IPR050536">
    <property type="entry name" value="DtxR_MntR_Metal-Reg"/>
</dbReference>
<dbReference type="SUPFAM" id="SSF46785">
    <property type="entry name" value="Winged helix' DNA-binding domain"/>
    <property type="match status" value="1"/>
</dbReference>
<keyword evidence="3" id="KW-1185">Reference proteome</keyword>
<evidence type="ECO:0000313" key="3">
    <source>
        <dbReference type="Proteomes" id="UP000636793"/>
    </source>
</evidence>
<dbReference type="InterPro" id="IPR022687">
    <property type="entry name" value="HTH_DTXR"/>
</dbReference>
<dbReference type="EMBL" id="BMHI01000004">
    <property type="protein sequence ID" value="GGB34951.1"/>
    <property type="molecule type" value="Genomic_DNA"/>
</dbReference>
<protein>
    <recommendedName>
        <fullName evidence="1">HTH dtxR-type domain-containing protein</fullName>
    </recommendedName>
</protein>
<dbReference type="GO" id="GO:0045892">
    <property type="term" value="P:negative regulation of DNA-templated transcription"/>
    <property type="evidence" value="ECO:0007669"/>
    <property type="project" value="TreeGrafter"/>
</dbReference>
<feature type="domain" description="HTH dtxR-type" evidence="1">
    <location>
        <begin position="1"/>
        <end position="65"/>
    </location>
</feature>
<sequence>MRDLVDTVEMYLRTIYDLVEEGVVPRRARIAERLDQTQPTVGETVARMQRDGLVRVLEDRALELTDAGFERAASVTRKRR</sequence>
<reference evidence="2" key="1">
    <citation type="journal article" date="2014" name="Int. J. Syst. Evol. Microbiol.">
        <title>Complete genome sequence of Corynebacterium casei LMG S-19264T (=DSM 44701T), isolated from a smear-ripened cheese.</title>
        <authorList>
            <consortium name="US DOE Joint Genome Institute (JGI-PGF)"/>
            <person name="Walter F."/>
            <person name="Albersmeier A."/>
            <person name="Kalinowski J."/>
            <person name="Ruckert C."/>
        </authorList>
    </citation>
    <scope>NUCLEOTIDE SEQUENCE</scope>
    <source>
        <strain evidence="2">CGMCC 1.15085</strain>
    </source>
</reference>
<dbReference type="GO" id="GO:0003677">
    <property type="term" value="F:DNA binding"/>
    <property type="evidence" value="ECO:0007669"/>
    <property type="project" value="InterPro"/>
</dbReference>
<organism evidence="2 3">
    <name type="scientific">Flexivirga endophytica</name>
    <dbReference type="NCBI Taxonomy" id="1849103"/>
    <lineage>
        <taxon>Bacteria</taxon>
        <taxon>Bacillati</taxon>
        <taxon>Actinomycetota</taxon>
        <taxon>Actinomycetes</taxon>
        <taxon>Micrococcales</taxon>
        <taxon>Dermacoccaceae</taxon>
        <taxon>Flexivirga</taxon>
    </lineage>
</organism>
<accession>A0A916T7U4</accession>
<dbReference type="PROSITE" id="PS50944">
    <property type="entry name" value="HTH_DTXR"/>
    <property type="match status" value="1"/>
</dbReference>
<dbReference type="Proteomes" id="UP000636793">
    <property type="component" value="Unassembled WGS sequence"/>
</dbReference>
<dbReference type="AlphaFoldDB" id="A0A916T7U4"/>
<dbReference type="InterPro" id="IPR036388">
    <property type="entry name" value="WH-like_DNA-bd_sf"/>
</dbReference>
<dbReference type="Gene3D" id="1.10.10.10">
    <property type="entry name" value="Winged helix-like DNA-binding domain superfamily/Winged helix DNA-binding domain"/>
    <property type="match status" value="1"/>
</dbReference>
<dbReference type="Pfam" id="PF01325">
    <property type="entry name" value="Fe_dep_repress"/>
    <property type="match status" value="1"/>
</dbReference>
<comment type="caution">
    <text evidence="2">The sequence shown here is derived from an EMBL/GenBank/DDBJ whole genome shotgun (WGS) entry which is preliminary data.</text>
</comment>
<proteinExistence type="predicted"/>
<reference evidence="2" key="2">
    <citation type="submission" date="2020-09" db="EMBL/GenBank/DDBJ databases">
        <authorList>
            <person name="Sun Q."/>
            <person name="Zhou Y."/>
        </authorList>
    </citation>
    <scope>NUCLEOTIDE SEQUENCE</scope>
    <source>
        <strain evidence="2">CGMCC 1.15085</strain>
    </source>
</reference>
<dbReference type="PANTHER" id="PTHR33238:SF10">
    <property type="entry name" value="IRON-DEPENDENT REPRESSOR IDER"/>
    <property type="match status" value="1"/>
</dbReference>